<dbReference type="InterPro" id="IPR050904">
    <property type="entry name" value="Adhesion/Biosynth-related"/>
</dbReference>
<dbReference type="PANTHER" id="PTHR10900:SF77">
    <property type="entry name" value="FI19380P1"/>
    <property type="match status" value="1"/>
</dbReference>
<dbReference type="VEuPathDB" id="FungiDB:CHGG_00107"/>
<dbReference type="RefSeq" id="XP_001219328.1">
    <property type="nucleotide sequence ID" value="XM_001219327.1"/>
</dbReference>
<dbReference type="eggNOG" id="KOG1437">
    <property type="taxonomic scope" value="Eukaryota"/>
</dbReference>
<evidence type="ECO:0000259" key="2">
    <source>
        <dbReference type="PROSITE" id="PS50213"/>
    </source>
</evidence>
<sequence length="351" mass="36774">MLGQHVISVVAIFAALTSGQTLVSVLEDNGFSEYAALIQGDPSIEAASDLIVYAPTDAALVANNETLNRRVTAEGRKNIRASLACVRRSAFRPRPPPKRAQTWGNSTRPVRYRKEVPSGSAFMSLLSDPEFVNLGPGVNQSIVEKHPGSSELPVVFSGLGETIKVTGNDIAFDRGVIRPTDGLPTLPETASKTLPFLGVSTFFDALNQTGVLAELDTRRGPITILAPDDNAFKGKAFTHDQLTALVRRHVLVDYFAYTPLLEDHQVYPTLGGGEVVVAVNNKGAASLGGAGILAGDAIITNGVVHTIDKIIDAAGSPPPLVTGGANSMTGQSWKALVASAVGVVLAAGFLA</sequence>
<dbReference type="GO" id="GO:0000329">
    <property type="term" value="C:fungal-type vacuole membrane"/>
    <property type="evidence" value="ECO:0007669"/>
    <property type="project" value="TreeGrafter"/>
</dbReference>
<keyword evidence="1" id="KW-0732">Signal</keyword>
<feature type="domain" description="FAS1" evidence="2">
    <location>
        <begin position="186"/>
        <end position="311"/>
    </location>
</feature>
<protein>
    <recommendedName>
        <fullName evidence="2">FAS1 domain-containing protein</fullName>
    </recommendedName>
</protein>
<dbReference type="Gene3D" id="2.30.180.10">
    <property type="entry name" value="FAS1 domain"/>
    <property type="match status" value="1"/>
</dbReference>
<evidence type="ECO:0000313" key="3">
    <source>
        <dbReference type="EMBL" id="EAQ91872.1"/>
    </source>
</evidence>
<dbReference type="Pfam" id="PF02469">
    <property type="entry name" value="Fasciclin"/>
    <property type="match status" value="1"/>
</dbReference>
<evidence type="ECO:0000313" key="4">
    <source>
        <dbReference type="Proteomes" id="UP000001056"/>
    </source>
</evidence>
<dbReference type="AlphaFoldDB" id="Q2HI47"/>
<dbReference type="PROSITE" id="PS50213">
    <property type="entry name" value="FAS1"/>
    <property type="match status" value="1"/>
</dbReference>
<dbReference type="SUPFAM" id="SSF82153">
    <property type="entry name" value="FAS1 domain"/>
    <property type="match status" value="1"/>
</dbReference>
<dbReference type="HOGENOM" id="CLU_067857_0_0_1"/>
<dbReference type="SMART" id="SM00554">
    <property type="entry name" value="FAS1"/>
    <property type="match status" value="1"/>
</dbReference>
<evidence type="ECO:0000256" key="1">
    <source>
        <dbReference type="SAM" id="SignalP"/>
    </source>
</evidence>
<dbReference type="STRING" id="306901.Q2HI47"/>
<dbReference type="InterPro" id="IPR036378">
    <property type="entry name" value="FAS1_dom_sf"/>
</dbReference>
<dbReference type="InterPro" id="IPR000782">
    <property type="entry name" value="FAS1_domain"/>
</dbReference>
<dbReference type="PANTHER" id="PTHR10900">
    <property type="entry name" value="PERIOSTIN-RELATED"/>
    <property type="match status" value="1"/>
</dbReference>
<name>Q2HI47_CHAGB</name>
<dbReference type="OMA" id="YATNNTQ"/>
<reference evidence="4" key="1">
    <citation type="journal article" date="2015" name="Genome Announc.">
        <title>Draft genome sequence of the cellulolytic fungus Chaetomium globosum.</title>
        <authorList>
            <person name="Cuomo C.A."/>
            <person name="Untereiner W.A."/>
            <person name="Ma L.-J."/>
            <person name="Grabherr M."/>
            <person name="Birren B.W."/>
        </authorList>
    </citation>
    <scope>NUCLEOTIDE SEQUENCE [LARGE SCALE GENOMIC DNA]</scope>
    <source>
        <strain evidence="4">ATCC 6205 / CBS 148.51 / DSM 1962 / NBRC 6347 / NRRL 1970</strain>
    </source>
</reference>
<keyword evidence="4" id="KW-1185">Reference proteome</keyword>
<accession>Q2HI47</accession>
<dbReference type="EMBL" id="CH408029">
    <property type="protein sequence ID" value="EAQ91872.1"/>
    <property type="molecule type" value="Genomic_DNA"/>
</dbReference>
<dbReference type="GO" id="GO:0016236">
    <property type="term" value="P:macroautophagy"/>
    <property type="evidence" value="ECO:0007669"/>
    <property type="project" value="TreeGrafter"/>
</dbReference>
<dbReference type="Proteomes" id="UP000001056">
    <property type="component" value="Unassembled WGS sequence"/>
</dbReference>
<dbReference type="OrthoDB" id="286301at2759"/>
<dbReference type="InParanoid" id="Q2HI47"/>
<feature type="signal peptide" evidence="1">
    <location>
        <begin position="1"/>
        <end position="19"/>
    </location>
</feature>
<gene>
    <name evidence="3" type="ORF">CHGG_00107</name>
</gene>
<dbReference type="GeneID" id="4387907"/>
<feature type="chain" id="PRO_5004209200" description="FAS1 domain-containing protein" evidence="1">
    <location>
        <begin position="20"/>
        <end position="351"/>
    </location>
</feature>
<proteinExistence type="predicted"/>
<organism evidence="3 4">
    <name type="scientific">Chaetomium globosum (strain ATCC 6205 / CBS 148.51 / DSM 1962 / NBRC 6347 / NRRL 1970)</name>
    <name type="common">Soil fungus</name>
    <dbReference type="NCBI Taxonomy" id="306901"/>
    <lineage>
        <taxon>Eukaryota</taxon>
        <taxon>Fungi</taxon>
        <taxon>Dikarya</taxon>
        <taxon>Ascomycota</taxon>
        <taxon>Pezizomycotina</taxon>
        <taxon>Sordariomycetes</taxon>
        <taxon>Sordariomycetidae</taxon>
        <taxon>Sordariales</taxon>
        <taxon>Chaetomiaceae</taxon>
        <taxon>Chaetomium</taxon>
    </lineage>
</organism>